<accession>A0A0G1MPW4</accession>
<dbReference type="GO" id="GO:0008233">
    <property type="term" value="F:peptidase activity"/>
    <property type="evidence" value="ECO:0007669"/>
    <property type="project" value="InterPro"/>
</dbReference>
<feature type="transmembrane region" description="Helical" evidence="1">
    <location>
        <begin position="74"/>
        <end position="98"/>
    </location>
</feature>
<reference evidence="2 3" key="1">
    <citation type="journal article" date="2015" name="Nature">
        <title>rRNA introns, odd ribosomes, and small enigmatic genomes across a large radiation of phyla.</title>
        <authorList>
            <person name="Brown C.T."/>
            <person name="Hug L.A."/>
            <person name="Thomas B.C."/>
            <person name="Sharon I."/>
            <person name="Castelle C.J."/>
            <person name="Singh A."/>
            <person name="Wilkins M.J."/>
            <person name="Williams K.H."/>
            <person name="Banfield J.F."/>
        </authorList>
    </citation>
    <scope>NUCLEOTIDE SEQUENCE [LARGE SCALE GENOMIC DNA]</scope>
</reference>
<name>A0A0G1MPW4_9BACT</name>
<sequence>MPLAAAIAPFVVWPIEYFLPYPYLIEELAKAILVYFILISDSRNPLKLGIIAGLLFGFSETVLYYLNILPTGQISILLIRVFTTIPLHIATTLIILIPSRRKLKLMPWGVLLAIILHFLFNFLLTRIS</sequence>
<feature type="transmembrane region" description="Helical" evidence="1">
    <location>
        <begin position="105"/>
        <end position="124"/>
    </location>
</feature>
<gene>
    <name evidence="2" type="ORF">UX13_C0017G0006</name>
</gene>
<proteinExistence type="predicted"/>
<feature type="transmembrane region" description="Helical" evidence="1">
    <location>
        <begin position="20"/>
        <end position="38"/>
    </location>
</feature>
<protein>
    <recommendedName>
        <fullName evidence="4">PrsW family intramembrane metalloprotease</fullName>
    </recommendedName>
</protein>
<keyword evidence="1" id="KW-0472">Membrane</keyword>
<dbReference type="Pfam" id="PF13367">
    <property type="entry name" value="PrsW-protease"/>
    <property type="match status" value="1"/>
</dbReference>
<dbReference type="EMBL" id="LCLA01000017">
    <property type="protein sequence ID" value="KKU10214.1"/>
    <property type="molecule type" value="Genomic_DNA"/>
</dbReference>
<evidence type="ECO:0000256" key="1">
    <source>
        <dbReference type="SAM" id="Phobius"/>
    </source>
</evidence>
<feature type="transmembrane region" description="Helical" evidence="1">
    <location>
        <begin position="50"/>
        <end position="68"/>
    </location>
</feature>
<comment type="caution">
    <text evidence="2">The sequence shown here is derived from an EMBL/GenBank/DDBJ whole genome shotgun (WGS) entry which is preliminary data.</text>
</comment>
<evidence type="ECO:0000313" key="3">
    <source>
        <dbReference type="Proteomes" id="UP000034329"/>
    </source>
</evidence>
<evidence type="ECO:0000313" key="2">
    <source>
        <dbReference type="EMBL" id="KKU10214.1"/>
    </source>
</evidence>
<dbReference type="InterPro" id="IPR026898">
    <property type="entry name" value="PrsW"/>
</dbReference>
<evidence type="ECO:0008006" key="4">
    <source>
        <dbReference type="Google" id="ProtNLM"/>
    </source>
</evidence>
<dbReference type="Proteomes" id="UP000034329">
    <property type="component" value="Unassembled WGS sequence"/>
</dbReference>
<organism evidence="2 3">
    <name type="scientific">Candidatus Woesebacteria bacterium GW2011_GWB1_45_5</name>
    <dbReference type="NCBI Taxonomy" id="1618581"/>
    <lineage>
        <taxon>Bacteria</taxon>
        <taxon>Candidatus Woeseibacteriota</taxon>
    </lineage>
</organism>
<dbReference type="AlphaFoldDB" id="A0A0G1MPW4"/>
<keyword evidence="1" id="KW-0812">Transmembrane</keyword>
<keyword evidence="1" id="KW-1133">Transmembrane helix</keyword>